<protein>
    <recommendedName>
        <fullName evidence="4">PEP-CTERM sorting domain-containing protein</fullName>
    </recommendedName>
</protein>
<dbReference type="Proteomes" id="UP001576784">
    <property type="component" value="Unassembled WGS sequence"/>
</dbReference>
<evidence type="ECO:0000256" key="1">
    <source>
        <dbReference type="SAM" id="SignalP"/>
    </source>
</evidence>
<dbReference type="EMBL" id="JBHFNR010000106">
    <property type="protein sequence ID" value="MFB2894297.1"/>
    <property type="molecule type" value="Genomic_DNA"/>
</dbReference>
<feature type="signal peptide" evidence="1">
    <location>
        <begin position="1"/>
        <end position="27"/>
    </location>
</feature>
<comment type="caution">
    <text evidence="2">The sequence shown here is derived from an EMBL/GenBank/DDBJ whole genome shotgun (WGS) entry which is preliminary data.</text>
</comment>
<dbReference type="RefSeq" id="WP_413263946.1">
    <property type="nucleotide sequence ID" value="NZ_JBHFNR010000106.1"/>
</dbReference>
<organism evidence="2 3">
    <name type="scientific">Floridaenema flaviceps BLCC-F50</name>
    <dbReference type="NCBI Taxonomy" id="3153642"/>
    <lineage>
        <taxon>Bacteria</taxon>
        <taxon>Bacillati</taxon>
        <taxon>Cyanobacteriota</taxon>
        <taxon>Cyanophyceae</taxon>
        <taxon>Oscillatoriophycideae</taxon>
        <taxon>Aerosakkonematales</taxon>
        <taxon>Aerosakkonemataceae</taxon>
        <taxon>Floridanema</taxon>
        <taxon>Floridanema flaviceps</taxon>
    </lineage>
</organism>
<feature type="chain" id="PRO_5045572150" description="PEP-CTERM sorting domain-containing protein" evidence="1">
    <location>
        <begin position="28"/>
        <end position="397"/>
    </location>
</feature>
<accession>A0ABV4XS86</accession>
<proteinExistence type="predicted"/>
<evidence type="ECO:0000313" key="2">
    <source>
        <dbReference type="EMBL" id="MFB2894297.1"/>
    </source>
</evidence>
<reference evidence="2 3" key="1">
    <citation type="submission" date="2024-09" db="EMBL/GenBank/DDBJ databases">
        <title>Floridaenema gen nov. (Aerosakkonemataceae, Aerosakkonematales ord. nov., Cyanobacteria) from benthic tropical and subtropical fresh waters, with the description of four new species.</title>
        <authorList>
            <person name="Moretto J.A."/>
            <person name="Berthold D.E."/>
            <person name="Lefler F.W."/>
            <person name="Huang I.-S."/>
            <person name="Laughinghouse H. IV."/>
        </authorList>
    </citation>
    <scope>NUCLEOTIDE SEQUENCE [LARGE SCALE GENOMIC DNA]</scope>
    <source>
        <strain evidence="2 3">BLCC-F50</strain>
    </source>
</reference>
<evidence type="ECO:0008006" key="4">
    <source>
        <dbReference type="Google" id="ProtNLM"/>
    </source>
</evidence>
<keyword evidence="3" id="KW-1185">Reference proteome</keyword>
<keyword evidence="1" id="KW-0732">Signal</keyword>
<sequence length="397" mass="42920">MLTLKKLSLTTASSTLIFFATTLPSTAVSFYSITELPFSPSDINDNGQIVGEKYLWNNGTITDFSNLISENPNFMQLTGINNQGKIVGYWFAGSYHTGEQAFLADSTNITKIDRPPINVCGSENSCTNLIPQDINDSGQIALVGLRPPETFRYGAFGLLRDTDGTFTNLFSARAIVGMALNNSGQVIGNGGGAGVRNSWFYDNGKVNLLFPTEHFRDSTFSIPVTVSSINDRGQVVGFGNISNDPQNIYSSPTHGVFWDNPEQNPVGIDLGTLGGSYSEANSINNLGQIVGTSGLNYNSRSAVIWEENTIYDLNESIDPNSGWQLTSALKINNQGQIIGNGYLNDKLASFLLTPVSKSVPEPTSAVSLLGFAAFGLGWQIKLRCKKKSLFTFPKIGL</sequence>
<evidence type="ECO:0000313" key="3">
    <source>
        <dbReference type="Proteomes" id="UP001576784"/>
    </source>
</evidence>
<gene>
    <name evidence="2" type="ORF">ACE1CI_15410</name>
</gene>
<name>A0ABV4XS86_9CYAN</name>